<dbReference type="Pfam" id="PF01979">
    <property type="entry name" value="Amidohydro_1"/>
    <property type="match status" value="1"/>
</dbReference>
<dbReference type="PIRSF" id="PIRSF038994">
    <property type="entry name" value="NagA"/>
    <property type="match status" value="1"/>
</dbReference>
<keyword evidence="2" id="KW-0479">Metal-binding</keyword>
<comment type="similarity">
    <text evidence="1 5">Belongs to the metallo-dependent hydrolases superfamily. NagA family.</text>
</comment>
<gene>
    <name evidence="7" type="ORF">ACFFNY_07300</name>
</gene>
<dbReference type="Gene3D" id="3.20.20.140">
    <property type="entry name" value="Metal-dependent hydrolases"/>
    <property type="match status" value="1"/>
</dbReference>
<dbReference type="Proteomes" id="UP001589619">
    <property type="component" value="Unassembled WGS sequence"/>
</dbReference>
<keyword evidence="3 5" id="KW-0378">Hydrolase</keyword>
<dbReference type="InterPro" id="IPR003764">
    <property type="entry name" value="GlcNAc_6-P_deAcase"/>
</dbReference>
<keyword evidence="4 5" id="KW-0119">Carbohydrate metabolism</keyword>
<dbReference type="InterPro" id="IPR006680">
    <property type="entry name" value="Amidohydro-rel"/>
</dbReference>
<evidence type="ECO:0000259" key="6">
    <source>
        <dbReference type="Pfam" id="PF01979"/>
    </source>
</evidence>
<proteinExistence type="inferred from homology"/>
<keyword evidence="8" id="KW-1185">Reference proteome</keyword>
<evidence type="ECO:0000256" key="2">
    <source>
        <dbReference type="ARBA" id="ARBA00022723"/>
    </source>
</evidence>
<dbReference type="RefSeq" id="WP_344911766.1">
    <property type="nucleotide sequence ID" value="NZ_BAAAYO010000010.1"/>
</dbReference>
<evidence type="ECO:0000256" key="4">
    <source>
        <dbReference type="ARBA" id="ARBA00023277"/>
    </source>
</evidence>
<sequence>MSGNEADNRTTVLEGIHYATGRAVRIAVTGGRIAAVEPLTAGDGDKAGALPFIAPGLVDLQINGYDGDDFNTLPFTAEMVVKASRALWREGVTSYYPTIITNSPEAIEEAAGIIAQACDSDARTNRSIAGIHVEGPFISPEDGARGAHSAAYVRAPDWDMFERWQRAAGGRIRILTLSPEWPNSAEFIAKCSASGVTVSIGHTAATPEQIREAVRAGARMSTHLGNGAHLTMPRHPNYIWEQLAQDDLWSCVIADGFHLPEAVLKVIFKTKGAQALMVSDAVYLCGMPSGEYTTHVGGKVVLTEEGRLSLASNPKILAGSAQMLLWGIEHVVRTGLAGLADAWEMSSVRPAGFMKLDAGSGLTAGAPADIVLFDRQGDRIRPLQTYKDGELVYELEEKRG</sequence>
<evidence type="ECO:0000313" key="8">
    <source>
        <dbReference type="Proteomes" id="UP001589619"/>
    </source>
</evidence>
<evidence type="ECO:0000256" key="1">
    <source>
        <dbReference type="ARBA" id="ARBA00010716"/>
    </source>
</evidence>
<feature type="domain" description="Amidohydrolase-related" evidence="6">
    <location>
        <begin position="52"/>
        <end position="375"/>
    </location>
</feature>
<comment type="caution">
    <text evidence="7">The sequence shown here is derived from an EMBL/GenBank/DDBJ whole genome shotgun (WGS) entry which is preliminary data.</text>
</comment>
<dbReference type="PANTHER" id="PTHR11113">
    <property type="entry name" value="N-ACETYLGLUCOSAMINE-6-PHOSPHATE DEACETYLASE"/>
    <property type="match status" value="1"/>
</dbReference>
<protein>
    <submittedName>
        <fullName evidence="7">N-acetylglucosamine-6-phosphate deacetylase</fullName>
        <ecNumber evidence="7">3.5.1.25</ecNumber>
    </submittedName>
</protein>
<evidence type="ECO:0000313" key="7">
    <source>
        <dbReference type="EMBL" id="MFB9751369.1"/>
    </source>
</evidence>
<dbReference type="SUPFAM" id="SSF51338">
    <property type="entry name" value="Composite domain of metallo-dependent hydrolases"/>
    <property type="match status" value="1"/>
</dbReference>
<accession>A0ABV5VSV1</accession>
<organism evidence="7 8">
    <name type="scientific">Paenibacillus hodogayensis</name>
    <dbReference type="NCBI Taxonomy" id="279208"/>
    <lineage>
        <taxon>Bacteria</taxon>
        <taxon>Bacillati</taxon>
        <taxon>Bacillota</taxon>
        <taxon>Bacilli</taxon>
        <taxon>Bacillales</taxon>
        <taxon>Paenibacillaceae</taxon>
        <taxon>Paenibacillus</taxon>
    </lineage>
</organism>
<reference evidence="7 8" key="1">
    <citation type="submission" date="2024-09" db="EMBL/GenBank/DDBJ databases">
        <authorList>
            <person name="Sun Q."/>
            <person name="Mori K."/>
        </authorList>
    </citation>
    <scope>NUCLEOTIDE SEQUENCE [LARGE SCALE GENOMIC DNA]</scope>
    <source>
        <strain evidence="7 8">JCM 12520</strain>
    </source>
</reference>
<dbReference type="InterPro" id="IPR032466">
    <property type="entry name" value="Metal_Hydrolase"/>
</dbReference>
<evidence type="ECO:0000256" key="3">
    <source>
        <dbReference type="ARBA" id="ARBA00022801"/>
    </source>
</evidence>
<dbReference type="EMBL" id="JBHMAG010000007">
    <property type="protein sequence ID" value="MFB9751369.1"/>
    <property type="molecule type" value="Genomic_DNA"/>
</dbReference>
<dbReference type="EC" id="3.5.1.25" evidence="7"/>
<dbReference type="InterPro" id="IPR011059">
    <property type="entry name" value="Metal-dep_hydrolase_composite"/>
</dbReference>
<dbReference type="SUPFAM" id="SSF51556">
    <property type="entry name" value="Metallo-dependent hydrolases"/>
    <property type="match status" value="1"/>
</dbReference>
<dbReference type="GO" id="GO:0008448">
    <property type="term" value="F:N-acetylglucosamine-6-phosphate deacetylase activity"/>
    <property type="evidence" value="ECO:0007669"/>
    <property type="project" value="UniProtKB-EC"/>
</dbReference>
<name>A0ABV5VSV1_9BACL</name>
<evidence type="ECO:0000256" key="5">
    <source>
        <dbReference type="PIRNR" id="PIRNR038994"/>
    </source>
</evidence>
<dbReference type="PANTHER" id="PTHR11113:SF14">
    <property type="entry name" value="N-ACETYLGLUCOSAMINE-6-PHOSPHATE DEACETYLASE"/>
    <property type="match status" value="1"/>
</dbReference>